<keyword evidence="1" id="KW-0472">Membrane</keyword>
<comment type="caution">
    <text evidence="2">The sequence shown here is derived from an EMBL/GenBank/DDBJ whole genome shotgun (WGS) entry which is preliminary data.</text>
</comment>
<keyword evidence="1" id="KW-0812">Transmembrane</keyword>
<protein>
    <submittedName>
        <fullName evidence="2">Uncharacterized protein</fullName>
    </submittedName>
</protein>
<feature type="transmembrane region" description="Helical" evidence="1">
    <location>
        <begin position="118"/>
        <end position="137"/>
    </location>
</feature>
<reference evidence="2 3" key="1">
    <citation type="journal article" date="2016" name="Nat. Commun.">
        <title>Thousands of microbial genomes shed light on interconnected biogeochemical processes in an aquifer system.</title>
        <authorList>
            <person name="Anantharaman K."/>
            <person name="Brown C.T."/>
            <person name="Hug L.A."/>
            <person name="Sharon I."/>
            <person name="Castelle C.J."/>
            <person name="Probst A.J."/>
            <person name="Thomas B.C."/>
            <person name="Singh A."/>
            <person name="Wilkins M.J."/>
            <person name="Karaoz U."/>
            <person name="Brodie E.L."/>
            <person name="Williams K.H."/>
            <person name="Hubbard S.S."/>
            <person name="Banfield J.F."/>
        </authorList>
    </citation>
    <scope>NUCLEOTIDE SEQUENCE [LARGE SCALE GENOMIC DNA]</scope>
</reference>
<sequence>MFSKILIKLIDEAIVPAVLLVSARVLGSIFVIKYTGIQFEEKSTFLTLYFSNHTDFLTVNSYSSLIMYGVVFAGGLFFLLKSRIFHDSHVTPVVAAKMFSLKLGNFIQSSFDVYSEGTIWLSYSYLMTIILSVQYYFKLVYGWVFVLSLALSVLLTLILVSDVERELEINTNE</sequence>
<name>A0A1F4VF61_UNCKA</name>
<organism evidence="2 3">
    <name type="scientific">candidate division WWE3 bacterium RIFCSPLOWO2_01_FULL_41_18</name>
    <dbReference type="NCBI Taxonomy" id="1802625"/>
    <lineage>
        <taxon>Bacteria</taxon>
        <taxon>Katanobacteria</taxon>
    </lineage>
</organism>
<dbReference type="Proteomes" id="UP000176504">
    <property type="component" value="Unassembled WGS sequence"/>
</dbReference>
<feature type="transmembrane region" description="Helical" evidence="1">
    <location>
        <begin position="12"/>
        <end position="36"/>
    </location>
</feature>
<evidence type="ECO:0000313" key="3">
    <source>
        <dbReference type="Proteomes" id="UP000176504"/>
    </source>
</evidence>
<gene>
    <name evidence="2" type="ORF">A3A78_02505</name>
</gene>
<evidence type="ECO:0000256" key="1">
    <source>
        <dbReference type="SAM" id="Phobius"/>
    </source>
</evidence>
<feature type="transmembrane region" description="Helical" evidence="1">
    <location>
        <begin position="143"/>
        <end position="160"/>
    </location>
</feature>
<proteinExistence type="predicted"/>
<dbReference type="AlphaFoldDB" id="A0A1F4VF61"/>
<keyword evidence="1" id="KW-1133">Transmembrane helix</keyword>
<dbReference type="EMBL" id="MEVI01000001">
    <property type="protein sequence ID" value="OGC55886.1"/>
    <property type="molecule type" value="Genomic_DNA"/>
</dbReference>
<evidence type="ECO:0000313" key="2">
    <source>
        <dbReference type="EMBL" id="OGC55886.1"/>
    </source>
</evidence>
<feature type="transmembrane region" description="Helical" evidence="1">
    <location>
        <begin position="56"/>
        <end position="80"/>
    </location>
</feature>
<accession>A0A1F4VF61</accession>